<dbReference type="RefSeq" id="WP_005333351.1">
    <property type="nucleotide sequence ID" value="NZ_CYXT01000001.1"/>
</dbReference>
<evidence type="ECO:0008006" key="3">
    <source>
        <dbReference type="Google" id="ProtNLM"/>
    </source>
</evidence>
<proteinExistence type="predicted"/>
<evidence type="ECO:0000313" key="2">
    <source>
        <dbReference type="Proteomes" id="UP000095598"/>
    </source>
</evidence>
<sequence length="64" mass="7534">MSVRIIGNEQEIEWAKEALRNQCNDCPYLDCCNEKAKEESKQCGTVRFGCREYLKEKIEFVVEK</sequence>
<organism evidence="1 2">
    <name type="scientific">Anaerostipes hadrus</name>
    <dbReference type="NCBI Taxonomy" id="649756"/>
    <lineage>
        <taxon>Bacteria</taxon>
        <taxon>Bacillati</taxon>
        <taxon>Bacillota</taxon>
        <taxon>Clostridia</taxon>
        <taxon>Lachnospirales</taxon>
        <taxon>Lachnospiraceae</taxon>
        <taxon>Anaerostipes</taxon>
    </lineage>
</organism>
<accession>A0A173QW50</accession>
<dbReference type="AlphaFoldDB" id="A0A173QW50"/>
<protein>
    <recommendedName>
        <fullName evidence="3">2-ketoisovalerate ferredoxin oxidoreductase</fullName>
    </recommendedName>
</protein>
<name>A0A173QW50_ANAHA</name>
<dbReference type="EMBL" id="CYXT01000001">
    <property type="protein sequence ID" value="CUM69860.1"/>
    <property type="molecule type" value="Genomic_DNA"/>
</dbReference>
<gene>
    <name evidence="1" type="ORF">ERS852425_00085</name>
</gene>
<dbReference type="GeneID" id="92823389"/>
<evidence type="ECO:0000313" key="1">
    <source>
        <dbReference type="EMBL" id="CUM69860.1"/>
    </source>
</evidence>
<dbReference type="Proteomes" id="UP000095598">
    <property type="component" value="Unassembled WGS sequence"/>
</dbReference>
<reference evidence="1 2" key="1">
    <citation type="submission" date="2015-09" db="EMBL/GenBank/DDBJ databases">
        <authorList>
            <consortium name="Pathogen Informatics"/>
        </authorList>
    </citation>
    <scope>NUCLEOTIDE SEQUENCE [LARGE SCALE GENOMIC DNA]</scope>
    <source>
        <strain evidence="1 2">2789STDY5608868</strain>
    </source>
</reference>